<dbReference type="STRING" id="1448308.A0A2T2P0X7"/>
<evidence type="ECO:0000256" key="4">
    <source>
        <dbReference type="RuleBase" id="RU000363"/>
    </source>
</evidence>
<keyword evidence="3" id="KW-0560">Oxidoreductase</keyword>
<dbReference type="GO" id="GO:0016491">
    <property type="term" value="F:oxidoreductase activity"/>
    <property type="evidence" value="ECO:0007669"/>
    <property type="project" value="UniProtKB-KW"/>
</dbReference>
<dbReference type="Pfam" id="PF00106">
    <property type="entry name" value="adh_short"/>
    <property type="match status" value="1"/>
</dbReference>
<gene>
    <name evidence="5" type="ORF">BS50DRAFT_546581</name>
</gene>
<dbReference type="InterPro" id="IPR002347">
    <property type="entry name" value="SDR_fam"/>
</dbReference>
<sequence length="261" mass="27798">MSTFVNKVAIVTGCSSGIGLATALLLLERQARVFGVDLSPCNNALTESQSENFAFHQANLTEANACVDVVKACTAKFGPKIDVLVNCAGIMDAWSSADTLKDEEWEKLLAVNLTVPVRLMTAVLPSMKEHKGGAIVNVASKAAVTGASAGIAYTASKHGLIGATKNVAWRFHDENIRCNAVLPGGVHTNIHNSVQMQNFDQEAYATFSPVFMLHVSKDEQGRPKPVVTVDDVARGIAFLASDESRMINGASLPIDNAWSVI</sequence>
<dbReference type="FunFam" id="3.40.50.720:FF:000084">
    <property type="entry name" value="Short-chain dehydrogenase reductase"/>
    <property type="match status" value="1"/>
</dbReference>
<comment type="similarity">
    <text evidence="1 4">Belongs to the short-chain dehydrogenases/reductases (SDR) family.</text>
</comment>
<keyword evidence="6" id="KW-1185">Reference proteome</keyword>
<dbReference type="PANTHER" id="PTHR24321">
    <property type="entry name" value="DEHYDROGENASES, SHORT CHAIN"/>
    <property type="match status" value="1"/>
</dbReference>
<dbReference type="InterPro" id="IPR036291">
    <property type="entry name" value="NAD(P)-bd_dom_sf"/>
</dbReference>
<evidence type="ECO:0000313" key="5">
    <source>
        <dbReference type="EMBL" id="PSN71307.1"/>
    </source>
</evidence>
<dbReference type="PRINTS" id="PR00080">
    <property type="entry name" value="SDRFAMILY"/>
</dbReference>
<evidence type="ECO:0000313" key="6">
    <source>
        <dbReference type="Proteomes" id="UP000240883"/>
    </source>
</evidence>
<dbReference type="AlphaFoldDB" id="A0A2T2P0X7"/>
<accession>A0A2T2P0X7</accession>
<dbReference type="Proteomes" id="UP000240883">
    <property type="component" value="Unassembled WGS sequence"/>
</dbReference>
<dbReference type="OrthoDB" id="417891at2759"/>
<evidence type="ECO:0000256" key="1">
    <source>
        <dbReference type="ARBA" id="ARBA00006484"/>
    </source>
</evidence>
<keyword evidence="2" id="KW-0521">NADP</keyword>
<name>A0A2T2P0X7_CORCC</name>
<organism evidence="5 6">
    <name type="scientific">Corynespora cassiicola Philippines</name>
    <dbReference type="NCBI Taxonomy" id="1448308"/>
    <lineage>
        <taxon>Eukaryota</taxon>
        <taxon>Fungi</taxon>
        <taxon>Dikarya</taxon>
        <taxon>Ascomycota</taxon>
        <taxon>Pezizomycotina</taxon>
        <taxon>Dothideomycetes</taxon>
        <taxon>Pleosporomycetidae</taxon>
        <taxon>Pleosporales</taxon>
        <taxon>Corynesporascaceae</taxon>
        <taxon>Corynespora</taxon>
    </lineage>
</organism>
<protein>
    <submittedName>
        <fullName evidence="5">NAD(P)-binding protein</fullName>
    </submittedName>
</protein>
<reference evidence="5 6" key="1">
    <citation type="journal article" date="2018" name="Front. Microbiol.">
        <title>Genome-Wide Analysis of Corynespora cassiicola Leaf Fall Disease Putative Effectors.</title>
        <authorList>
            <person name="Lopez D."/>
            <person name="Ribeiro S."/>
            <person name="Label P."/>
            <person name="Fumanal B."/>
            <person name="Venisse J.S."/>
            <person name="Kohler A."/>
            <person name="de Oliveira R.R."/>
            <person name="Labutti K."/>
            <person name="Lipzen A."/>
            <person name="Lail K."/>
            <person name="Bauer D."/>
            <person name="Ohm R.A."/>
            <person name="Barry K.W."/>
            <person name="Spatafora J."/>
            <person name="Grigoriev I.V."/>
            <person name="Martin F.M."/>
            <person name="Pujade-Renaud V."/>
        </authorList>
    </citation>
    <scope>NUCLEOTIDE SEQUENCE [LARGE SCALE GENOMIC DNA]</scope>
    <source>
        <strain evidence="5 6">Philippines</strain>
    </source>
</reference>
<dbReference type="CDD" id="cd05233">
    <property type="entry name" value="SDR_c"/>
    <property type="match status" value="1"/>
</dbReference>
<dbReference type="PRINTS" id="PR00081">
    <property type="entry name" value="GDHRDH"/>
</dbReference>
<dbReference type="EMBL" id="KZ678131">
    <property type="protein sequence ID" value="PSN71307.1"/>
    <property type="molecule type" value="Genomic_DNA"/>
</dbReference>
<evidence type="ECO:0000256" key="2">
    <source>
        <dbReference type="ARBA" id="ARBA00022857"/>
    </source>
</evidence>
<evidence type="ECO:0000256" key="3">
    <source>
        <dbReference type="ARBA" id="ARBA00023002"/>
    </source>
</evidence>
<dbReference type="PANTHER" id="PTHR24321:SF8">
    <property type="entry name" value="ESTRADIOL 17-BETA-DEHYDROGENASE 8-RELATED"/>
    <property type="match status" value="1"/>
</dbReference>
<proteinExistence type="inferred from homology"/>
<dbReference type="SUPFAM" id="SSF51735">
    <property type="entry name" value="NAD(P)-binding Rossmann-fold domains"/>
    <property type="match status" value="1"/>
</dbReference>
<dbReference type="Gene3D" id="3.40.50.720">
    <property type="entry name" value="NAD(P)-binding Rossmann-like Domain"/>
    <property type="match status" value="1"/>
</dbReference>